<dbReference type="AlphaFoldDB" id="A0A1A2EVJ3"/>
<dbReference type="EMBL" id="LZIN01000087">
    <property type="protein sequence ID" value="OBG01690.1"/>
    <property type="molecule type" value="Genomic_DNA"/>
</dbReference>
<feature type="signal peptide" evidence="2">
    <location>
        <begin position="1"/>
        <end position="30"/>
    </location>
</feature>
<dbReference type="GO" id="GO:0005615">
    <property type="term" value="C:extracellular space"/>
    <property type="evidence" value="ECO:0007669"/>
    <property type="project" value="InterPro"/>
</dbReference>
<name>A0A1A2EVJ3_MYCSD</name>
<feature type="chain" id="PRO_5009825539" description="MPT63-like domain-containing protein" evidence="2">
    <location>
        <begin position="31"/>
        <end position="159"/>
    </location>
</feature>
<gene>
    <name evidence="4" type="ORF">A5771_16275</name>
</gene>
<dbReference type="RefSeq" id="WP_064856539.1">
    <property type="nucleotide sequence ID" value="NZ_LZIM01000005.1"/>
</dbReference>
<proteinExistence type="predicted"/>
<organism evidence="4 5">
    <name type="scientific">Mycolicibacter sinensis (strain JDM601)</name>
    <name type="common">Mycobacterium sinense</name>
    <dbReference type="NCBI Taxonomy" id="875328"/>
    <lineage>
        <taxon>Bacteria</taxon>
        <taxon>Bacillati</taxon>
        <taxon>Actinomycetota</taxon>
        <taxon>Actinomycetes</taxon>
        <taxon>Mycobacteriales</taxon>
        <taxon>Mycobacteriaceae</taxon>
        <taxon>Mycolicibacter</taxon>
    </lineage>
</organism>
<accession>A0A1A2EVJ3</accession>
<protein>
    <recommendedName>
        <fullName evidence="3">MPT63-like domain-containing protein</fullName>
    </recommendedName>
</protein>
<sequence length="159" mass="16267">MKFSTTAAKTAAGAAGIAALSVFAATTAMAEPAIQPFGTPEQLHDGAMATSYTVSNLGPANVVIPGYQPHGKLYQADVTARADQGTVTPLVNDFNARAASSTTYHVVNTVPVPGGIPPTPIAQGDQAHGKIYFDVTGPAPDGVVYNDGVQDVLIWTSKA</sequence>
<comment type="caution">
    <text evidence="4">The sequence shown here is derived from an EMBL/GenBank/DDBJ whole genome shotgun (WGS) entry which is preliminary data.</text>
</comment>
<dbReference type="InterPro" id="IPR015250">
    <property type="entry name" value="MPT63-like"/>
</dbReference>
<evidence type="ECO:0000313" key="4">
    <source>
        <dbReference type="EMBL" id="OBG01690.1"/>
    </source>
</evidence>
<dbReference type="Proteomes" id="UP000093985">
    <property type="component" value="Unassembled WGS sequence"/>
</dbReference>
<feature type="domain" description="MPT63-like" evidence="3">
    <location>
        <begin position="32"/>
        <end position="155"/>
    </location>
</feature>
<evidence type="ECO:0000259" key="3">
    <source>
        <dbReference type="Pfam" id="PF09167"/>
    </source>
</evidence>
<keyword evidence="1 2" id="KW-0732">Signal</keyword>
<reference evidence="5" key="1">
    <citation type="submission" date="2016-06" db="EMBL/GenBank/DDBJ databases">
        <authorList>
            <person name="Sutton G."/>
            <person name="Brinkac L."/>
            <person name="Sanka R."/>
            <person name="Adams M."/>
            <person name="Lau E."/>
            <person name="Mehaffy C."/>
            <person name="Tameris M."/>
            <person name="Hatherill M."/>
            <person name="Hanekom W."/>
            <person name="Mahomed H."/>
            <person name="Mcshane H."/>
        </authorList>
    </citation>
    <scope>NUCLEOTIDE SEQUENCE [LARGE SCALE GENOMIC DNA]</scope>
    <source>
        <strain evidence="5">852014-51077_SCH5608930-a</strain>
    </source>
</reference>
<evidence type="ECO:0000256" key="2">
    <source>
        <dbReference type="SAM" id="SignalP"/>
    </source>
</evidence>
<evidence type="ECO:0000313" key="5">
    <source>
        <dbReference type="Proteomes" id="UP000093985"/>
    </source>
</evidence>
<evidence type="ECO:0000256" key="1">
    <source>
        <dbReference type="ARBA" id="ARBA00022729"/>
    </source>
</evidence>
<dbReference type="Pfam" id="PF09167">
    <property type="entry name" value="DUF1942"/>
    <property type="match status" value="1"/>
</dbReference>
<dbReference type="InterPro" id="IPR029050">
    <property type="entry name" value="Immunoprotect_excell_Ig-like"/>
</dbReference>
<dbReference type="Gene3D" id="2.60.40.1240">
    <property type="match status" value="1"/>
</dbReference>
<dbReference type="OrthoDB" id="4762478at2"/>
<dbReference type="SUPFAM" id="SSF81982">
    <property type="entry name" value="Antigen MPT63/MPB63 (immunoprotective extracellular protein)"/>
    <property type="match status" value="1"/>
</dbReference>